<evidence type="ECO:0008006" key="3">
    <source>
        <dbReference type="Google" id="ProtNLM"/>
    </source>
</evidence>
<dbReference type="AlphaFoldDB" id="A0A7C8LDV8"/>
<accession>A0A7C8LDV8</accession>
<keyword evidence="2" id="KW-1185">Reference proteome</keyword>
<dbReference type="RefSeq" id="WP_158740718.1">
    <property type="nucleotide sequence ID" value="NZ_WSLF01000008.1"/>
</dbReference>
<gene>
    <name evidence="1" type="ORF">GND95_09385</name>
</gene>
<comment type="caution">
    <text evidence="1">The sequence shown here is derived from an EMBL/GenBank/DDBJ whole genome shotgun (WGS) entry which is preliminary data.</text>
</comment>
<dbReference type="EMBL" id="WSLF01000008">
    <property type="protein sequence ID" value="KAE9633440.1"/>
    <property type="molecule type" value="Genomic_DNA"/>
</dbReference>
<dbReference type="Proteomes" id="UP000483018">
    <property type="component" value="Unassembled WGS sequence"/>
</dbReference>
<protein>
    <recommendedName>
        <fullName evidence="3">Type III-B CRISPR module RAMP protein Cmr1</fullName>
    </recommendedName>
</protein>
<evidence type="ECO:0000313" key="2">
    <source>
        <dbReference type="Proteomes" id="UP000483018"/>
    </source>
</evidence>
<name>A0A7C8LDV8_9FIRM</name>
<evidence type="ECO:0000313" key="1">
    <source>
        <dbReference type="EMBL" id="KAE9633440.1"/>
    </source>
</evidence>
<proteinExistence type="predicted"/>
<reference evidence="1 2" key="1">
    <citation type="submission" date="2019-12" db="EMBL/GenBank/DDBJ databases">
        <title>Defluviitalea raffinosedens, isolated from a biogas fermenter, genome sequencing and characterization.</title>
        <authorList>
            <person name="Rettenmaier R."/>
            <person name="Schneider M."/>
            <person name="Neuhaus K."/>
            <person name="Liebl W."/>
            <person name="Zverlov V."/>
        </authorList>
    </citation>
    <scope>NUCLEOTIDE SEQUENCE [LARGE SCALE GENOMIC DNA]</scope>
    <source>
        <strain evidence="1 2">249c-K6</strain>
    </source>
</reference>
<organism evidence="1 2">
    <name type="scientific">Defluviitalea raffinosedens</name>
    <dbReference type="NCBI Taxonomy" id="1450156"/>
    <lineage>
        <taxon>Bacteria</taxon>
        <taxon>Bacillati</taxon>
        <taxon>Bacillota</taxon>
        <taxon>Clostridia</taxon>
        <taxon>Lachnospirales</taxon>
        <taxon>Defluviitaleaceae</taxon>
        <taxon>Defluviitalea</taxon>
    </lineage>
</organism>
<sequence length="387" mass="45679">MAKYIVQLKQFTPMIHFQSEQLGATLRATELKPKLDKFLIRYAFNEDFEQYNKFLIGYKDGMQEKQFQDKKALNYKVHIRTNAKKIEPINLDSLLYKNLYLGNKGKKENKTYAVFSHADIEIEFFSFYAELIDIIKENIASFFALNNFGARQNKGFGSFYINNNNQFLDNIKKLKNQFLYIRYNKYDFKEMMKDIHIIYLLMKTGINFPESQKFESSYHKSFLFQYMLNKNIGNEKKFIKEKFFKLNHINIKNDPMTKKYVRGLLGICEEVNFSGRGEISYSSDEIERFKSPITFKIVDNILAIIPEEIPKNMFNAKFEFSRKDIANSAPEIIYTPKEDEFNLPAFLFSFADYFNSQLKPSLAHNPLENQLRQAKRKVIQKVGEASE</sequence>
<dbReference type="OrthoDB" id="957952at2"/>